<organism evidence="1 2">
    <name type="scientific">Hymenobacter jeongseonensis</name>
    <dbReference type="NCBI Taxonomy" id="2791027"/>
    <lineage>
        <taxon>Bacteria</taxon>
        <taxon>Pseudomonadati</taxon>
        <taxon>Bacteroidota</taxon>
        <taxon>Cytophagia</taxon>
        <taxon>Cytophagales</taxon>
        <taxon>Hymenobacteraceae</taxon>
        <taxon>Hymenobacter</taxon>
    </lineage>
</organism>
<name>A0ABS0IMA5_9BACT</name>
<keyword evidence="2" id="KW-1185">Reference proteome</keyword>
<proteinExistence type="predicted"/>
<gene>
    <name evidence="1" type="ORF">I2I05_19005</name>
</gene>
<dbReference type="EMBL" id="JADQDQ010000013">
    <property type="protein sequence ID" value="MBF9239490.1"/>
    <property type="molecule type" value="Genomic_DNA"/>
</dbReference>
<dbReference type="Proteomes" id="UP000597617">
    <property type="component" value="Unassembled WGS sequence"/>
</dbReference>
<evidence type="ECO:0000313" key="2">
    <source>
        <dbReference type="Proteomes" id="UP000597617"/>
    </source>
</evidence>
<protein>
    <recommendedName>
        <fullName evidence="3">Helix-turn-helix domain-containing protein</fullName>
    </recommendedName>
</protein>
<comment type="caution">
    <text evidence="1">The sequence shown here is derived from an EMBL/GenBank/DDBJ whole genome shotgun (WGS) entry which is preliminary data.</text>
</comment>
<sequence>MRRDDLPTVGYLDECFRTILGHIEAIKRPAPAPEASAAVVLLTIEQVMEHLSVSRSAVQRWTKVGKRGRNKQLIKLAVLTFGEAEPRIPWPALLAFGRGEAYDLAQLPAPQLPAALPVPAGALPALRLAS</sequence>
<evidence type="ECO:0008006" key="3">
    <source>
        <dbReference type="Google" id="ProtNLM"/>
    </source>
</evidence>
<evidence type="ECO:0000313" key="1">
    <source>
        <dbReference type="EMBL" id="MBF9239490.1"/>
    </source>
</evidence>
<reference evidence="1 2" key="1">
    <citation type="submission" date="2020-11" db="EMBL/GenBank/DDBJ databases">
        <authorList>
            <person name="Kim M.K."/>
        </authorList>
    </citation>
    <scope>NUCLEOTIDE SEQUENCE [LARGE SCALE GENOMIC DNA]</scope>
    <source>
        <strain evidence="1 2">BT683</strain>
    </source>
</reference>
<accession>A0ABS0IMA5</accession>
<dbReference type="RefSeq" id="WP_196283842.1">
    <property type="nucleotide sequence ID" value="NZ_JADQDQ010000013.1"/>
</dbReference>